<keyword evidence="2" id="KW-1185">Reference proteome</keyword>
<comment type="caution">
    <text evidence="1">The sequence shown here is derived from an EMBL/GenBank/DDBJ whole genome shotgun (WGS) entry which is preliminary data.</text>
</comment>
<dbReference type="InterPro" id="IPR053158">
    <property type="entry name" value="CapK_Type1_Caps_Biosynth"/>
</dbReference>
<dbReference type="AlphaFoldDB" id="A0A953L9F7"/>
<evidence type="ECO:0000313" key="2">
    <source>
        <dbReference type="Proteomes" id="UP000753961"/>
    </source>
</evidence>
<dbReference type="PANTHER" id="PTHR36932:SF1">
    <property type="entry name" value="CAPSULAR POLYSACCHARIDE BIOSYNTHESIS PROTEIN"/>
    <property type="match status" value="1"/>
</dbReference>
<sequence>MNTKLQWIYNNAPILLQNIMVTFYNLKQNKGRYGGDYKSSKKYFKKWQYKSYEEIKKEQERRLTKFLLFTRSNSSYYQEIIPKQTSYSLKDLPKIPIMTKSELVEEYEQRKTMSEKDGYVSYTGGTTGASLKVVYKWEDIQERRAFLDFFWEQYGYKKGANTAWFSGKHIVPNNNSNVFWRKDWINNIRYYSTFHITRKNIGYYINNLNQFSPQFIVGFPSSVHQIVKLAKDQGLKFEGSVRCFFPTAEKLNSEEVAEIKEFFKCELRDQYASSEGAPFITECPKGKLHYDMLTGIIEVVDTELMPSQEGEILVTSFTTRGTPLVRYKIGDQVSFDQSGRACSCGQKTPVIEKIHGRSNDYILSPDHGKINLGNLSNCTKGIKGIIQFQIIQENRKEIIVKIKPGEKFSELQARAFKRCLQTVIGPSMTINIKNVTDIPQEKSGKFRMVKNKLIK</sequence>
<proteinExistence type="predicted"/>
<dbReference type="InterPro" id="IPR042099">
    <property type="entry name" value="ANL_N_sf"/>
</dbReference>
<dbReference type="PANTHER" id="PTHR36932">
    <property type="entry name" value="CAPSULAR POLYSACCHARIDE BIOSYNTHESIS PROTEIN"/>
    <property type="match status" value="1"/>
</dbReference>
<organism evidence="1 2">
    <name type="scientific">Membranihabitans marinus</name>
    <dbReference type="NCBI Taxonomy" id="1227546"/>
    <lineage>
        <taxon>Bacteria</taxon>
        <taxon>Pseudomonadati</taxon>
        <taxon>Bacteroidota</taxon>
        <taxon>Saprospiria</taxon>
        <taxon>Saprospirales</taxon>
        <taxon>Saprospiraceae</taxon>
        <taxon>Membranihabitans</taxon>
    </lineage>
</organism>
<gene>
    <name evidence="1" type="ORF">KUV50_00570</name>
</gene>
<name>A0A953L9F7_9BACT</name>
<reference evidence="1" key="1">
    <citation type="submission" date="2021-06" db="EMBL/GenBank/DDBJ databases">
        <title>44 bacteria genomes isolated from Dapeng, Shenzhen.</title>
        <authorList>
            <person name="Zheng W."/>
            <person name="Yu S."/>
            <person name="Huang Y."/>
        </authorList>
    </citation>
    <scope>NUCLEOTIDE SEQUENCE</scope>
    <source>
        <strain evidence="1">DP5N28-2</strain>
    </source>
</reference>
<evidence type="ECO:0000313" key="1">
    <source>
        <dbReference type="EMBL" id="MBY5956606.1"/>
    </source>
</evidence>
<dbReference type="SUPFAM" id="SSF56801">
    <property type="entry name" value="Acetyl-CoA synthetase-like"/>
    <property type="match status" value="1"/>
</dbReference>
<dbReference type="EMBL" id="JAHVHU010000002">
    <property type="protein sequence ID" value="MBY5956606.1"/>
    <property type="molecule type" value="Genomic_DNA"/>
</dbReference>
<accession>A0A953L9F7</accession>
<protein>
    <recommendedName>
        <fullName evidence="3">Phenylacetate-CoA ligase</fullName>
    </recommendedName>
</protein>
<evidence type="ECO:0008006" key="3">
    <source>
        <dbReference type="Google" id="ProtNLM"/>
    </source>
</evidence>
<dbReference type="Proteomes" id="UP000753961">
    <property type="component" value="Unassembled WGS sequence"/>
</dbReference>
<dbReference type="Gene3D" id="3.40.50.12780">
    <property type="entry name" value="N-terminal domain of ligase-like"/>
    <property type="match status" value="1"/>
</dbReference>
<dbReference type="RefSeq" id="WP_222578131.1">
    <property type="nucleotide sequence ID" value="NZ_JAHVHU010000002.1"/>
</dbReference>